<dbReference type="EMBL" id="ML213505">
    <property type="protein sequence ID" value="TFK55340.1"/>
    <property type="molecule type" value="Genomic_DNA"/>
</dbReference>
<name>A0A5C3NDA6_9AGAM</name>
<gene>
    <name evidence="3" type="ORF">OE88DRAFT_1654171</name>
</gene>
<evidence type="ECO:0000256" key="1">
    <source>
        <dbReference type="SAM" id="MobiDB-lite"/>
    </source>
</evidence>
<evidence type="ECO:0000256" key="2">
    <source>
        <dbReference type="SAM" id="Phobius"/>
    </source>
</evidence>
<feature type="compositionally biased region" description="Low complexity" evidence="1">
    <location>
        <begin position="16"/>
        <end position="26"/>
    </location>
</feature>
<dbReference type="Proteomes" id="UP000305948">
    <property type="component" value="Unassembled WGS sequence"/>
</dbReference>
<accession>A0A5C3NDA6</accession>
<evidence type="ECO:0000313" key="3">
    <source>
        <dbReference type="EMBL" id="TFK55340.1"/>
    </source>
</evidence>
<proteinExistence type="predicted"/>
<feature type="transmembrane region" description="Helical" evidence="2">
    <location>
        <begin position="51"/>
        <end position="70"/>
    </location>
</feature>
<keyword evidence="2" id="KW-1133">Transmembrane helix</keyword>
<dbReference type="AlphaFoldDB" id="A0A5C3NDA6"/>
<feature type="region of interest" description="Disordered" evidence="1">
    <location>
        <begin position="1"/>
        <end position="29"/>
    </location>
</feature>
<reference evidence="3 4" key="1">
    <citation type="journal article" date="2019" name="Nat. Ecol. Evol.">
        <title>Megaphylogeny resolves global patterns of mushroom evolution.</title>
        <authorList>
            <person name="Varga T."/>
            <person name="Krizsan K."/>
            <person name="Foldi C."/>
            <person name="Dima B."/>
            <person name="Sanchez-Garcia M."/>
            <person name="Sanchez-Ramirez S."/>
            <person name="Szollosi G.J."/>
            <person name="Szarkandi J.G."/>
            <person name="Papp V."/>
            <person name="Albert L."/>
            <person name="Andreopoulos W."/>
            <person name="Angelini C."/>
            <person name="Antonin V."/>
            <person name="Barry K.W."/>
            <person name="Bougher N.L."/>
            <person name="Buchanan P."/>
            <person name="Buyck B."/>
            <person name="Bense V."/>
            <person name="Catcheside P."/>
            <person name="Chovatia M."/>
            <person name="Cooper J."/>
            <person name="Damon W."/>
            <person name="Desjardin D."/>
            <person name="Finy P."/>
            <person name="Geml J."/>
            <person name="Haridas S."/>
            <person name="Hughes K."/>
            <person name="Justo A."/>
            <person name="Karasinski D."/>
            <person name="Kautmanova I."/>
            <person name="Kiss B."/>
            <person name="Kocsube S."/>
            <person name="Kotiranta H."/>
            <person name="LaButti K.M."/>
            <person name="Lechner B.E."/>
            <person name="Liimatainen K."/>
            <person name="Lipzen A."/>
            <person name="Lukacs Z."/>
            <person name="Mihaltcheva S."/>
            <person name="Morgado L.N."/>
            <person name="Niskanen T."/>
            <person name="Noordeloos M.E."/>
            <person name="Ohm R.A."/>
            <person name="Ortiz-Santana B."/>
            <person name="Ovrebo C."/>
            <person name="Racz N."/>
            <person name="Riley R."/>
            <person name="Savchenko A."/>
            <person name="Shiryaev A."/>
            <person name="Soop K."/>
            <person name="Spirin V."/>
            <person name="Szebenyi C."/>
            <person name="Tomsovsky M."/>
            <person name="Tulloss R.E."/>
            <person name="Uehling J."/>
            <person name="Grigoriev I.V."/>
            <person name="Vagvolgyi C."/>
            <person name="Papp T."/>
            <person name="Martin F.M."/>
            <person name="Miettinen O."/>
            <person name="Hibbett D.S."/>
            <person name="Nagy L.G."/>
        </authorList>
    </citation>
    <scope>NUCLEOTIDE SEQUENCE [LARGE SCALE GENOMIC DNA]</scope>
    <source>
        <strain evidence="3 4">OMC1185</strain>
    </source>
</reference>
<organism evidence="3 4">
    <name type="scientific">Heliocybe sulcata</name>
    <dbReference type="NCBI Taxonomy" id="5364"/>
    <lineage>
        <taxon>Eukaryota</taxon>
        <taxon>Fungi</taxon>
        <taxon>Dikarya</taxon>
        <taxon>Basidiomycota</taxon>
        <taxon>Agaricomycotina</taxon>
        <taxon>Agaricomycetes</taxon>
        <taxon>Gloeophyllales</taxon>
        <taxon>Gloeophyllaceae</taxon>
        <taxon>Heliocybe</taxon>
    </lineage>
</organism>
<feature type="compositionally biased region" description="Basic and acidic residues" evidence="1">
    <location>
        <begin position="1"/>
        <end position="13"/>
    </location>
</feature>
<evidence type="ECO:0000313" key="4">
    <source>
        <dbReference type="Proteomes" id="UP000305948"/>
    </source>
</evidence>
<keyword evidence="4" id="KW-1185">Reference proteome</keyword>
<sequence length="72" mass="8074">MGEKRIKNTEARARSRAPSAATPAPSLVRHCPESGKRSTLLMRLRPSRFSCGNVPLVYQVVVVWCLSWPLPR</sequence>
<keyword evidence="2" id="KW-0472">Membrane</keyword>
<keyword evidence="2" id="KW-0812">Transmembrane</keyword>
<protein>
    <submittedName>
        <fullName evidence="3">Uncharacterized protein</fullName>
    </submittedName>
</protein>